<dbReference type="AlphaFoldDB" id="A0A8H3N6Q1"/>
<dbReference type="GO" id="GO:0061630">
    <property type="term" value="F:ubiquitin protein ligase activity"/>
    <property type="evidence" value="ECO:0007669"/>
    <property type="project" value="InterPro"/>
</dbReference>
<dbReference type="InterPro" id="IPR001841">
    <property type="entry name" value="Znf_RING"/>
</dbReference>
<reference evidence="7 8" key="1">
    <citation type="submission" date="2020-01" db="EMBL/GenBank/DDBJ databases">
        <title>Draft genome sequence of Aspergillus udagawae IFM 46972.</title>
        <authorList>
            <person name="Takahashi H."/>
            <person name="Yaguchi T."/>
        </authorList>
    </citation>
    <scope>NUCLEOTIDE SEQUENCE [LARGE SCALE GENOMIC DNA]</scope>
    <source>
        <strain evidence="7 8">IFM 46972</strain>
    </source>
</reference>
<dbReference type="GO" id="GO:0032183">
    <property type="term" value="F:SUMO binding"/>
    <property type="evidence" value="ECO:0007669"/>
    <property type="project" value="TreeGrafter"/>
</dbReference>
<evidence type="ECO:0000256" key="2">
    <source>
        <dbReference type="ARBA" id="ARBA00022771"/>
    </source>
</evidence>
<evidence type="ECO:0000256" key="4">
    <source>
        <dbReference type="PROSITE-ProRule" id="PRU00175"/>
    </source>
</evidence>
<sequence>MASLVRSISHARRSPSTSSFSVEPSDRDPDREQPARKRRRVSDVETAGIGESADHSGTSTASSNSTSNPVAHDRDLEPIEQIDLTEVEGSAALAKALAKQREDAVRAQESLHQGTGRSILTSYKCPVCMDTPVDATSTVCGHLFCHKCIMDTLKFSEEQRSDASGKGPRGTCPVCRKPLARTDAPVPRRNLVPLQLKLATKRRNQATTEGT</sequence>
<feature type="domain" description="RING-type" evidence="6">
    <location>
        <begin position="125"/>
        <end position="176"/>
    </location>
</feature>
<dbReference type="GO" id="GO:0006511">
    <property type="term" value="P:ubiquitin-dependent protein catabolic process"/>
    <property type="evidence" value="ECO:0007669"/>
    <property type="project" value="TreeGrafter"/>
</dbReference>
<evidence type="ECO:0000259" key="6">
    <source>
        <dbReference type="PROSITE" id="PS50089"/>
    </source>
</evidence>
<evidence type="ECO:0000313" key="8">
    <source>
        <dbReference type="Proteomes" id="UP000465221"/>
    </source>
</evidence>
<feature type="region of interest" description="Disordered" evidence="5">
    <location>
        <begin position="1"/>
        <end position="73"/>
    </location>
</feature>
<dbReference type="GO" id="GO:0008270">
    <property type="term" value="F:zinc ion binding"/>
    <property type="evidence" value="ECO:0007669"/>
    <property type="project" value="UniProtKB-KW"/>
</dbReference>
<feature type="compositionally biased region" description="Low complexity" evidence="5">
    <location>
        <begin position="14"/>
        <end position="23"/>
    </location>
</feature>
<dbReference type="Proteomes" id="UP000465221">
    <property type="component" value="Unassembled WGS sequence"/>
</dbReference>
<dbReference type="Pfam" id="PF00097">
    <property type="entry name" value="zf-C3HC4"/>
    <property type="match status" value="1"/>
</dbReference>
<keyword evidence="1" id="KW-0479">Metal-binding</keyword>
<dbReference type="PROSITE" id="PS50089">
    <property type="entry name" value="ZF_RING_2"/>
    <property type="match status" value="1"/>
</dbReference>
<dbReference type="InterPro" id="IPR017907">
    <property type="entry name" value="Znf_RING_CS"/>
</dbReference>
<feature type="compositionally biased region" description="Low complexity" evidence="5">
    <location>
        <begin position="56"/>
        <end position="68"/>
    </location>
</feature>
<dbReference type="GO" id="GO:0016567">
    <property type="term" value="P:protein ubiquitination"/>
    <property type="evidence" value="ECO:0007669"/>
    <property type="project" value="UniProtKB-UniPathway"/>
</dbReference>
<evidence type="ECO:0000256" key="3">
    <source>
        <dbReference type="ARBA" id="ARBA00022833"/>
    </source>
</evidence>
<evidence type="ECO:0000256" key="5">
    <source>
        <dbReference type="SAM" id="MobiDB-lite"/>
    </source>
</evidence>
<keyword evidence="2 4" id="KW-0863">Zinc-finger</keyword>
<dbReference type="GO" id="GO:0140082">
    <property type="term" value="F:SUMO-ubiquitin ligase activity"/>
    <property type="evidence" value="ECO:0007669"/>
    <property type="project" value="TreeGrafter"/>
</dbReference>
<accession>A0A8H3N6Q1</accession>
<evidence type="ECO:0000313" key="7">
    <source>
        <dbReference type="EMBL" id="GFF26609.1"/>
    </source>
</evidence>
<dbReference type="PANTHER" id="PTHR47094">
    <property type="entry name" value="ELFLESS, ISOFORM B"/>
    <property type="match status" value="1"/>
</dbReference>
<feature type="compositionally biased region" description="Basic and acidic residues" evidence="5">
    <location>
        <begin position="24"/>
        <end position="35"/>
    </location>
</feature>
<dbReference type="UniPathway" id="UPA00143"/>
<dbReference type="SUPFAM" id="SSF57850">
    <property type="entry name" value="RING/U-box"/>
    <property type="match status" value="1"/>
</dbReference>
<name>A0A8H3N6Q1_9EURO</name>
<dbReference type="InterPro" id="IPR018957">
    <property type="entry name" value="Znf_C3HC4_RING-type"/>
</dbReference>
<dbReference type="GO" id="GO:0033768">
    <property type="term" value="C:SUMO-targeted ubiquitin ligase complex"/>
    <property type="evidence" value="ECO:0007669"/>
    <property type="project" value="TreeGrafter"/>
</dbReference>
<dbReference type="Gene3D" id="3.30.40.10">
    <property type="entry name" value="Zinc/RING finger domain, C3HC4 (zinc finger)"/>
    <property type="match status" value="1"/>
</dbReference>
<proteinExistence type="predicted"/>
<dbReference type="InterPro" id="IPR013083">
    <property type="entry name" value="Znf_RING/FYVE/PHD"/>
</dbReference>
<dbReference type="PROSITE" id="PS00518">
    <property type="entry name" value="ZF_RING_1"/>
    <property type="match status" value="1"/>
</dbReference>
<dbReference type="InterPro" id="IPR049627">
    <property type="entry name" value="SLX8"/>
</dbReference>
<organism evidence="7 8">
    <name type="scientific">Aspergillus udagawae</name>
    <dbReference type="NCBI Taxonomy" id="91492"/>
    <lineage>
        <taxon>Eukaryota</taxon>
        <taxon>Fungi</taxon>
        <taxon>Dikarya</taxon>
        <taxon>Ascomycota</taxon>
        <taxon>Pezizomycotina</taxon>
        <taxon>Eurotiomycetes</taxon>
        <taxon>Eurotiomycetidae</taxon>
        <taxon>Eurotiales</taxon>
        <taxon>Aspergillaceae</taxon>
        <taxon>Aspergillus</taxon>
        <taxon>Aspergillus subgen. Fumigati</taxon>
    </lineage>
</organism>
<gene>
    <name evidence="7" type="ORF">IFM46972_01838</name>
</gene>
<dbReference type="SMART" id="SM00184">
    <property type="entry name" value="RING"/>
    <property type="match status" value="1"/>
</dbReference>
<dbReference type="EMBL" id="BLKC01000008">
    <property type="protein sequence ID" value="GFF26609.1"/>
    <property type="molecule type" value="Genomic_DNA"/>
</dbReference>
<protein>
    <recommendedName>
        <fullName evidence="6">RING-type domain-containing protein</fullName>
    </recommendedName>
</protein>
<comment type="caution">
    <text evidence="7">The sequence shown here is derived from an EMBL/GenBank/DDBJ whole genome shotgun (WGS) entry which is preliminary data.</text>
</comment>
<keyword evidence="3" id="KW-0862">Zinc</keyword>
<evidence type="ECO:0000256" key="1">
    <source>
        <dbReference type="ARBA" id="ARBA00022723"/>
    </source>
</evidence>
<dbReference type="PANTHER" id="PTHR47094:SF1">
    <property type="entry name" value="RING-TYPE E3 UBIQUITIN TRANSFERASE"/>
    <property type="match status" value="1"/>
</dbReference>